<keyword evidence="3" id="KW-1185">Reference proteome</keyword>
<dbReference type="Proteomes" id="UP001526143">
    <property type="component" value="Unassembled WGS sequence"/>
</dbReference>
<reference evidence="2 3" key="1">
    <citation type="submission" date="2022-10" db="EMBL/GenBank/DDBJ databases">
        <title>Identification of biosynthetic pathway for the production of the potent trypsin inhibitor radiosumin.</title>
        <authorList>
            <person name="Fewer D.P."/>
            <person name="Delbaje E."/>
            <person name="Ouyang X."/>
            <person name="Agostino P.D."/>
            <person name="Wahlsten M."/>
            <person name="Jokela J."/>
            <person name="Permi P."/>
            <person name="Haapaniemi E."/>
            <person name="Koistinen H."/>
        </authorList>
    </citation>
    <scope>NUCLEOTIDE SEQUENCE [LARGE SCALE GENOMIC DNA]</scope>
    <source>
        <strain evidence="2 3">NIES-515</strain>
    </source>
</reference>
<sequence>MIQIRVVSFVTFVLTLATTSTSTLALSQSLNKPNTVELQKPIKLVQNTAIFNNFNKYTAVHELIQYDKVWNSLFSANGEELEKLFQYLIPASKQLAEYHNNNAIGMERYISDAQKNNGDVKFLRALREFSLEASEYYQLKNQYLIQYQLYKKSGDTNAIVRLNQTIGQSIKTLDKRVGADFKRLNNYFIANIASPLILNPFLNGIPTYDLGGGAIRCANQTYICK</sequence>
<comment type="caution">
    <text evidence="2">The sequence shown here is derived from an EMBL/GenBank/DDBJ whole genome shotgun (WGS) entry which is preliminary data.</text>
</comment>
<evidence type="ECO:0000313" key="3">
    <source>
        <dbReference type="Proteomes" id="UP001526143"/>
    </source>
</evidence>
<evidence type="ECO:0000256" key="1">
    <source>
        <dbReference type="SAM" id="SignalP"/>
    </source>
</evidence>
<dbReference type="RefSeq" id="WP_263744059.1">
    <property type="nucleotide sequence ID" value="NZ_JAOWRF010000044.1"/>
</dbReference>
<dbReference type="EMBL" id="JAOWRF010000044">
    <property type="protein sequence ID" value="MCV3212546.1"/>
    <property type="molecule type" value="Genomic_DNA"/>
</dbReference>
<name>A0ABT3ATU5_9CYAN</name>
<proteinExistence type="predicted"/>
<protein>
    <submittedName>
        <fullName evidence="2">Uncharacterized protein</fullName>
    </submittedName>
</protein>
<accession>A0ABT3ATU5</accession>
<keyword evidence="1" id="KW-0732">Signal</keyword>
<feature type="chain" id="PRO_5047529979" evidence="1">
    <location>
        <begin position="26"/>
        <end position="225"/>
    </location>
</feature>
<evidence type="ECO:0000313" key="2">
    <source>
        <dbReference type="EMBL" id="MCV3212546.1"/>
    </source>
</evidence>
<feature type="signal peptide" evidence="1">
    <location>
        <begin position="1"/>
        <end position="25"/>
    </location>
</feature>
<gene>
    <name evidence="2" type="ORF">OGM63_03185</name>
</gene>
<organism evidence="2 3">
    <name type="scientific">Plectonema radiosum NIES-515</name>
    <dbReference type="NCBI Taxonomy" id="2986073"/>
    <lineage>
        <taxon>Bacteria</taxon>
        <taxon>Bacillati</taxon>
        <taxon>Cyanobacteriota</taxon>
        <taxon>Cyanophyceae</taxon>
        <taxon>Oscillatoriophycideae</taxon>
        <taxon>Oscillatoriales</taxon>
        <taxon>Microcoleaceae</taxon>
        <taxon>Plectonema</taxon>
    </lineage>
</organism>